<dbReference type="InterPro" id="IPR013783">
    <property type="entry name" value="Ig-like_fold"/>
</dbReference>
<evidence type="ECO:0000256" key="2">
    <source>
        <dbReference type="ARBA" id="ARBA00019671"/>
    </source>
</evidence>
<dbReference type="PROSITE" id="PS50835">
    <property type="entry name" value="IG_LIKE"/>
    <property type="match status" value="1"/>
</dbReference>
<gene>
    <name evidence="4" type="ORF">CEXT_503691</name>
</gene>
<dbReference type="Pfam" id="PF21339">
    <property type="entry name" value="VEGFR-1-like_Ig-like"/>
    <property type="match status" value="1"/>
</dbReference>
<dbReference type="Proteomes" id="UP001054945">
    <property type="component" value="Unassembled WGS sequence"/>
</dbReference>
<dbReference type="SMART" id="SM00409">
    <property type="entry name" value="IG"/>
    <property type="match status" value="2"/>
</dbReference>
<comment type="caution">
    <text evidence="4">The sequence shown here is derived from an EMBL/GenBank/DDBJ whole genome shotgun (WGS) entry which is preliminary data.</text>
</comment>
<comment type="subunit">
    <text evidence="1">Forms a complex composed of PDGFRL, TNK2 and GRB2.</text>
</comment>
<dbReference type="AlphaFoldDB" id="A0AAV4PEK3"/>
<organism evidence="4 5">
    <name type="scientific">Caerostris extrusa</name>
    <name type="common">Bark spider</name>
    <name type="synonym">Caerostris bankana</name>
    <dbReference type="NCBI Taxonomy" id="172846"/>
    <lineage>
        <taxon>Eukaryota</taxon>
        <taxon>Metazoa</taxon>
        <taxon>Ecdysozoa</taxon>
        <taxon>Arthropoda</taxon>
        <taxon>Chelicerata</taxon>
        <taxon>Arachnida</taxon>
        <taxon>Araneae</taxon>
        <taxon>Araneomorphae</taxon>
        <taxon>Entelegynae</taxon>
        <taxon>Araneoidea</taxon>
        <taxon>Araneidae</taxon>
        <taxon>Caerostris</taxon>
    </lineage>
</organism>
<evidence type="ECO:0000313" key="4">
    <source>
        <dbReference type="EMBL" id="GIX95044.1"/>
    </source>
</evidence>
<dbReference type="EMBL" id="BPLR01004464">
    <property type="protein sequence ID" value="GIX95044.1"/>
    <property type="molecule type" value="Genomic_DNA"/>
</dbReference>
<reference evidence="4 5" key="1">
    <citation type="submission" date="2021-06" db="EMBL/GenBank/DDBJ databases">
        <title>Caerostris extrusa draft genome.</title>
        <authorList>
            <person name="Kono N."/>
            <person name="Arakawa K."/>
        </authorList>
    </citation>
    <scope>NUCLEOTIDE SEQUENCE [LARGE SCALE GENOMIC DNA]</scope>
</reference>
<evidence type="ECO:0000259" key="3">
    <source>
        <dbReference type="PROSITE" id="PS50835"/>
    </source>
</evidence>
<sequence>MGIQRPKKNRNKKYQDVKTVVHTSEDDEGHKSIIQIIFTTILQTGEYACYYNDISAPLYIFVNDDSHLLLPLNYFPFLTLHEGVPSVIPCLPTVSSANVSLWKVKQPIVEKLELNDGLKYDFTEGFLLRNPTNFFKGNFYCSAEYQNRSENLTLNIDVLLCKVKIKLGTNINRPKWSFQLLTKKKSFNRRPVIRKTTIHRMISETLTVTEVQKSDEGIYQCNVTDHSNRENYHEVEVKVYENVQQPVINFTKAVDRIVEIQGENVDLIATFTVFLLLQIFAPLGPKTATTYLASTKYILKPSDSVFILEILNLSRSDAGIYTVTAHTSGRTFNKSFHLYVKDTPVVKVQNSSCCFIPGHAYQLQCESNGYPIPNLSWKWAPMVDCSGVACDDKRIGEILMKPEAPIMIHNGS</sequence>
<evidence type="ECO:0000256" key="1">
    <source>
        <dbReference type="ARBA" id="ARBA00011360"/>
    </source>
</evidence>
<accession>A0AAV4PEK3</accession>
<keyword evidence="5" id="KW-1185">Reference proteome</keyword>
<dbReference type="InterPro" id="IPR042495">
    <property type="entry name" value="PDGFRL"/>
</dbReference>
<dbReference type="InterPro" id="IPR007110">
    <property type="entry name" value="Ig-like_dom"/>
</dbReference>
<evidence type="ECO:0000313" key="5">
    <source>
        <dbReference type="Proteomes" id="UP001054945"/>
    </source>
</evidence>
<dbReference type="SUPFAM" id="SSF48726">
    <property type="entry name" value="Immunoglobulin"/>
    <property type="match status" value="2"/>
</dbReference>
<dbReference type="PANTHER" id="PTHR15360">
    <property type="entry name" value="PLATELET-DERIVED GROWTH FACTOR RECEPTOR LIKE"/>
    <property type="match status" value="1"/>
</dbReference>
<dbReference type="InterPro" id="IPR036179">
    <property type="entry name" value="Ig-like_dom_sf"/>
</dbReference>
<dbReference type="PANTHER" id="PTHR15360:SF4">
    <property type="entry name" value="PROTEIN KINASE DOMAIN-CONTAINING PROTEIN"/>
    <property type="match status" value="1"/>
</dbReference>
<proteinExistence type="predicted"/>
<dbReference type="Gene3D" id="2.60.40.10">
    <property type="entry name" value="Immunoglobulins"/>
    <property type="match status" value="3"/>
</dbReference>
<name>A0AAV4PEK3_CAEEX</name>
<feature type="domain" description="Ig-like" evidence="3">
    <location>
        <begin position="131"/>
        <end position="238"/>
    </location>
</feature>
<dbReference type="PIRSF" id="PIRSF000615">
    <property type="entry name" value="TyrPK_CSF1-R"/>
    <property type="match status" value="1"/>
</dbReference>
<dbReference type="InterPro" id="IPR003599">
    <property type="entry name" value="Ig_sub"/>
</dbReference>
<protein>
    <recommendedName>
        <fullName evidence="2">Platelet-derived growth factor receptor-like protein</fullName>
    </recommendedName>
</protein>